<reference evidence="1" key="1">
    <citation type="submission" date="2020-07" db="EMBL/GenBank/DDBJ databases">
        <title>Multicomponent nature underlies the extraordinary mechanical properties of spider dragline silk.</title>
        <authorList>
            <person name="Kono N."/>
            <person name="Nakamura H."/>
            <person name="Mori M."/>
            <person name="Yoshida Y."/>
            <person name="Ohtoshi R."/>
            <person name="Malay A.D."/>
            <person name="Moran D.A.P."/>
            <person name="Tomita M."/>
            <person name="Numata K."/>
            <person name="Arakawa K."/>
        </authorList>
    </citation>
    <scope>NUCLEOTIDE SEQUENCE</scope>
</reference>
<name>A0A8X6KP33_TRICU</name>
<sequence>MSLCKLFEYFSIEVEHFKFFYKFDKTPTSLDISSQASASHRFYSEEMEKIRLTEKHDVKTPAKGDGRAAVGETITKEESFVTVTEDSVKLRCVDVILRRLVNAG</sequence>
<accession>A0A8X6KP33</accession>
<protein>
    <submittedName>
        <fullName evidence="1">Uncharacterized protein</fullName>
    </submittedName>
</protein>
<evidence type="ECO:0000313" key="2">
    <source>
        <dbReference type="Proteomes" id="UP000887116"/>
    </source>
</evidence>
<dbReference type="EMBL" id="BMAO01022421">
    <property type="protein sequence ID" value="GFQ81860.1"/>
    <property type="molecule type" value="Genomic_DNA"/>
</dbReference>
<proteinExistence type="predicted"/>
<dbReference type="Proteomes" id="UP000887116">
    <property type="component" value="Unassembled WGS sequence"/>
</dbReference>
<keyword evidence="2" id="KW-1185">Reference proteome</keyword>
<comment type="caution">
    <text evidence="1">The sequence shown here is derived from an EMBL/GenBank/DDBJ whole genome shotgun (WGS) entry which is preliminary data.</text>
</comment>
<evidence type="ECO:0000313" key="1">
    <source>
        <dbReference type="EMBL" id="GFQ81860.1"/>
    </source>
</evidence>
<gene>
    <name evidence="1" type="ORF">TNCT_358491</name>
</gene>
<organism evidence="1 2">
    <name type="scientific">Trichonephila clavata</name>
    <name type="common">Joro spider</name>
    <name type="synonym">Nephila clavata</name>
    <dbReference type="NCBI Taxonomy" id="2740835"/>
    <lineage>
        <taxon>Eukaryota</taxon>
        <taxon>Metazoa</taxon>
        <taxon>Ecdysozoa</taxon>
        <taxon>Arthropoda</taxon>
        <taxon>Chelicerata</taxon>
        <taxon>Arachnida</taxon>
        <taxon>Araneae</taxon>
        <taxon>Araneomorphae</taxon>
        <taxon>Entelegynae</taxon>
        <taxon>Araneoidea</taxon>
        <taxon>Nephilidae</taxon>
        <taxon>Trichonephila</taxon>
    </lineage>
</organism>
<dbReference type="AlphaFoldDB" id="A0A8X6KP33"/>